<dbReference type="GO" id="GO:0017004">
    <property type="term" value="P:cytochrome complex assembly"/>
    <property type="evidence" value="ECO:0007669"/>
    <property type="project" value="UniProtKB-KW"/>
</dbReference>
<protein>
    <recommendedName>
        <fullName evidence="4 9">Heme exporter protein C</fullName>
    </recommendedName>
    <alternativeName>
        <fullName evidence="9">Cytochrome c-type biogenesis protein</fullName>
    </alternativeName>
</protein>
<feature type="transmembrane region" description="Helical" evidence="9">
    <location>
        <begin position="291"/>
        <end position="312"/>
    </location>
</feature>
<feature type="transmembrane region" description="Helical" evidence="9">
    <location>
        <begin position="132"/>
        <end position="150"/>
    </location>
</feature>
<feature type="transmembrane region" description="Helical" evidence="9">
    <location>
        <begin position="162"/>
        <end position="180"/>
    </location>
</feature>
<keyword evidence="9" id="KW-0813">Transport</keyword>
<dbReference type="PRINTS" id="PR01386">
    <property type="entry name" value="CCMCBIOGNSIS"/>
</dbReference>
<dbReference type="Pfam" id="PF01578">
    <property type="entry name" value="Cytochrom_C_asm"/>
    <property type="match status" value="1"/>
</dbReference>
<evidence type="ECO:0000256" key="6">
    <source>
        <dbReference type="ARBA" id="ARBA00022748"/>
    </source>
</evidence>
<reference evidence="11 12" key="1">
    <citation type="submission" date="2019-08" db="EMBL/GenBank/DDBJ databases">
        <authorList>
            <person name="Karlyshev A.V."/>
        </authorList>
    </citation>
    <scope>NUCLEOTIDE SEQUENCE [LARGE SCALE GENOMIC DNA]</scope>
    <source>
        <strain evidence="11 12">Alg18-2.2</strain>
    </source>
</reference>
<comment type="subcellular location">
    <subcellularLocation>
        <location evidence="9">Cell inner membrane</location>
    </subcellularLocation>
    <subcellularLocation>
        <location evidence="2">Membrane</location>
        <topology evidence="2">Multi-pass membrane protein</topology>
    </subcellularLocation>
</comment>
<keyword evidence="9" id="KW-0997">Cell inner membrane</keyword>
<evidence type="ECO:0000313" key="11">
    <source>
        <dbReference type="EMBL" id="TXK65762.1"/>
    </source>
</evidence>
<keyword evidence="8 9" id="KW-0472">Membrane</keyword>
<evidence type="ECO:0000259" key="10">
    <source>
        <dbReference type="Pfam" id="PF01578"/>
    </source>
</evidence>
<feature type="transmembrane region" description="Helical" evidence="9">
    <location>
        <begin position="94"/>
        <end position="120"/>
    </location>
</feature>
<dbReference type="EMBL" id="VRTS01000001">
    <property type="protein sequence ID" value="TXK65762.1"/>
    <property type="molecule type" value="Genomic_DNA"/>
</dbReference>
<name>A0A5C8KZ76_9GAMM</name>
<evidence type="ECO:0000256" key="5">
    <source>
        <dbReference type="ARBA" id="ARBA00022692"/>
    </source>
</evidence>
<gene>
    <name evidence="9" type="primary">ccmC</name>
    <name evidence="11" type="ORF">FU658_01215</name>
</gene>
<dbReference type="GO" id="GO:0020037">
    <property type="term" value="F:heme binding"/>
    <property type="evidence" value="ECO:0007669"/>
    <property type="project" value="InterPro"/>
</dbReference>
<accession>A0A5C8KZ76</accession>
<dbReference type="OrthoDB" id="9778550at2"/>
<evidence type="ECO:0000256" key="7">
    <source>
        <dbReference type="ARBA" id="ARBA00022989"/>
    </source>
</evidence>
<feature type="domain" description="Cytochrome c assembly protein" evidence="10">
    <location>
        <begin position="30"/>
        <end position="187"/>
    </location>
</feature>
<comment type="function">
    <text evidence="1 9">Required for the export of heme to the periplasm for the biogenesis of c-type cytochromes.</text>
</comment>
<dbReference type="GO" id="GO:0015232">
    <property type="term" value="F:heme transmembrane transporter activity"/>
    <property type="evidence" value="ECO:0007669"/>
    <property type="project" value="InterPro"/>
</dbReference>
<feature type="transmembrane region" description="Helical" evidence="9">
    <location>
        <begin position="24"/>
        <end position="45"/>
    </location>
</feature>
<evidence type="ECO:0000256" key="4">
    <source>
        <dbReference type="ARBA" id="ARBA00016463"/>
    </source>
</evidence>
<dbReference type="AlphaFoldDB" id="A0A5C8KZ76"/>
<comment type="caution">
    <text evidence="11">The sequence shown here is derived from an EMBL/GenBank/DDBJ whole genome shotgun (WGS) entry which is preliminary data.</text>
</comment>
<proteinExistence type="inferred from homology"/>
<comment type="similarity">
    <text evidence="3 9">Belongs to the CcmC/CycZ/HelC family.</text>
</comment>
<evidence type="ECO:0000313" key="12">
    <source>
        <dbReference type="Proteomes" id="UP000321248"/>
    </source>
</evidence>
<evidence type="ECO:0000256" key="8">
    <source>
        <dbReference type="ARBA" id="ARBA00023136"/>
    </source>
</evidence>
<sequence>MNRIWLWFNQTGSPPRFHAFATRWLPWMWIPALVLTAVGFYLALFDSPVDRLQGESTRILHIHVPAAWMSLMVWAVMAIQATIALVWRIKLCEVLAMACAPIGAGFTVITLVTGAVWGIPTWGTWWTWDPRLTSQLLLLFMYLGVMALYASIEDRRSGARAAGFLAIVGVVLLPVIRYSVDWWNSLHQGATIRLLAGESDLHASMLPPLLVMVVATKFWFVAALLQRARNEMLEREAGKDWVRAVASARHASRHTAMLVAGGVAAAALLFTMLDALLPMGLMLPADHGVNALRFVAAAYAAYLLVFLWDMLVPLARYGMLNRSIQTRVRREAARAAAPGVSR</sequence>
<feature type="transmembrane region" description="Helical" evidence="9">
    <location>
        <begin position="256"/>
        <end position="279"/>
    </location>
</feature>
<dbReference type="PANTHER" id="PTHR30071:SF1">
    <property type="entry name" value="CYTOCHROME B_B6 PROTEIN-RELATED"/>
    <property type="match status" value="1"/>
</dbReference>
<evidence type="ECO:0000256" key="2">
    <source>
        <dbReference type="ARBA" id="ARBA00004141"/>
    </source>
</evidence>
<keyword evidence="6 9" id="KW-0201">Cytochrome c-type biogenesis</keyword>
<organism evidence="11 12">
    <name type="scientific">Alkalisalibacterium limincola</name>
    <dbReference type="NCBI Taxonomy" id="2699169"/>
    <lineage>
        <taxon>Bacteria</taxon>
        <taxon>Pseudomonadati</taxon>
        <taxon>Pseudomonadota</taxon>
        <taxon>Gammaproteobacteria</taxon>
        <taxon>Lysobacterales</taxon>
        <taxon>Lysobacteraceae</taxon>
        <taxon>Alkalisalibacterium</taxon>
    </lineage>
</organism>
<dbReference type="InterPro" id="IPR002541">
    <property type="entry name" value="Cyt_c_assembly"/>
</dbReference>
<keyword evidence="7 9" id="KW-1133">Transmembrane helix</keyword>
<evidence type="ECO:0000256" key="9">
    <source>
        <dbReference type="RuleBase" id="RU364092"/>
    </source>
</evidence>
<dbReference type="InterPro" id="IPR003557">
    <property type="entry name" value="Cyt_c_biogenesis_CcmC"/>
</dbReference>
<dbReference type="GO" id="GO:0005886">
    <property type="term" value="C:plasma membrane"/>
    <property type="evidence" value="ECO:0007669"/>
    <property type="project" value="UniProtKB-SubCell"/>
</dbReference>
<dbReference type="InterPro" id="IPR045062">
    <property type="entry name" value="Cyt_c_biogenesis_CcsA/CcmC"/>
</dbReference>
<dbReference type="NCBIfam" id="TIGR01191">
    <property type="entry name" value="ccmC"/>
    <property type="match status" value="1"/>
</dbReference>
<feature type="transmembrane region" description="Helical" evidence="9">
    <location>
        <begin position="205"/>
        <end position="225"/>
    </location>
</feature>
<feature type="transmembrane region" description="Helical" evidence="9">
    <location>
        <begin position="65"/>
        <end position="87"/>
    </location>
</feature>
<comment type="caution">
    <text evidence="9">Lacks conserved residue(s) required for the propagation of feature annotation.</text>
</comment>
<keyword evidence="9" id="KW-1003">Cell membrane</keyword>
<keyword evidence="12" id="KW-1185">Reference proteome</keyword>
<keyword evidence="5 9" id="KW-0812">Transmembrane</keyword>
<evidence type="ECO:0000256" key="3">
    <source>
        <dbReference type="ARBA" id="ARBA00005840"/>
    </source>
</evidence>
<dbReference type="Proteomes" id="UP000321248">
    <property type="component" value="Unassembled WGS sequence"/>
</dbReference>
<evidence type="ECO:0000256" key="1">
    <source>
        <dbReference type="ARBA" id="ARBA00002442"/>
    </source>
</evidence>
<dbReference type="PANTHER" id="PTHR30071">
    <property type="entry name" value="HEME EXPORTER PROTEIN C"/>
    <property type="match status" value="1"/>
</dbReference>